<protein>
    <recommendedName>
        <fullName evidence="2">histidine kinase</fullName>
        <ecNumber evidence="2">2.7.13.3</ecNumber>
    </recommendedName>
</protein>
<dbReference type="EMBL" id="FQZU01000026">
    <property type="protein sequence ID" value="SHK52789.1"/>
    <property type="molecule type" value="Genomic_DNA"/>
</dbReference>
<feature type="transmembrane region" description="Helical" evidence="8">
    <location>
        <begin position="182"/>
        <end position="205"/>
    </location>
</feature>
<dbReference type="Proteomes" id="UP000183994">
    <property type="component" value="Unassembled WGS sequence"/>
</dbReference>
<dbReference type="Gene3D" id="3.40.50.2300">
    <property type="match status" value="1"/>
</dbReference>
<feature type="transmembrane region" description="Helical" evidence="8">
    <location>
        <begin position="102"/>
        <end position="122"/>
    </location>
</feature>
<dbReference type="GO" id="GO:0000160">
    <property type="term" value="P:phosphorelay signal transduction system"/>
    <property type="evidence" value="ECO:0007669"/>
    <property type="project" value="InterPro"/>
</dbReference>
<dbReference type="RefSeq" id="WP_211482822.1">
    <property type="nucleotide sequence ID" value="NZ_FQZU01000026.1"/>
</dbReference>
<dbReference type="InterPro" id="IPR052162">
    <property type="entry name" value="Sensor_kinase/Photoreceptor"/>
</dbReference>
<dbReference type="PROSITE" id="PS50112">
    <property type="entry name" value="PAS"/>
    <property type="match status" value="1"/>
</dbReference>
<evidence type="ECO:0000256" key="7">
    <source>
        <dbReference type="SAM" id="Coils"/>
    </source>
</evidence>
<dbReference type="SUPFAM" id="SSF55785">
    <property type="entry name" value="PYP-like sensor domain (PAS domain)"/>
    <property type="match status" value="2"/>
</dbReference>
<evidence type="ECO:0000256" key="1">
    <source>
        <dbReference type="ARBA" id="ARBA00000085"/>
    </source>
</evidence>
<dbReference type="InterPro" id="IPR000014">
    <property type="entry name" value="PAS"/>
</dbReference>
<dbReference type="InterPro" id="IPR011006">
    <property type="entry name" value="CheY-like_superfamily"/>
</dbReference>
<feature type="domain" description="Response regulatory" evidence="9">
    <location>
        <begin position="762"/>
        <end position="878"/>
    </location>
</feature>
<feature type="transmembrane region" description="Helical" evidence="8">
    <location>
        <begin position="152"/>
        <end position="170"/>
    </location>
</feature>
<dbReference type="SUPFAM" id="SSF52172">
    <property type="entry name" value="CheY-like"/>
    <property type="match status" value="1"/>
</dbReference>
<evidence type="ECO:0000313" key="13">
    <source>
        <dbReference type="Proteomes" id="UP000183994"/>
    </source>
</evidence>
<dbReference type="Pfam" id="PF00072">
    <property type="entry name" value="Response_reg"/>
    <property type="match status" value="1"/>
</dbReference>
<accession>A0A1M6T7H1</accession>
<dbReference type="CDD" id="cd00130">
    <property type="entry name" value="PAS"/>
    <property type="match status" value="2"/>
</dbReference>
<dbReference type="InterPro" id="IPR013655">
    <property type="entry name" value="PAS_fold_3"/>
</dbReference>
<evidence type="ECO:0000313" key="12">
    <source>
        <dbReference type="EMBL" id="SHK52789.1"/>
    </source>
</evidence>
<evidence type="ECO:0000259" key="10">
    <source>
        <dbReference type="PROSITE" id="PS50112"/>
    </source>
</evidence>
<dbReference type="InterPro" id="IPR035965">
    <property type="entry name" value="PAS-like_dom_sf"/>
</dbReference>
<dbReference type="PANTHER" id="PTHR43304:SF1">
    <property type="entry name" value="PAC DOMAIN-CONTAINING PROTEIN"/>
    <property type="match status" value="1"/>
</dbReference>
<dbReference type="SMART" id="SM00091">
    <property type="entry name" value="PAS"/>
    <property type="match status" value="2"/>
</dbReference>
<feature type="coiled-coil region" evidence="7">
    <location>
        <begin position="489"/>
        <end position="516"/>
    </location>
</feature>
<keyword evidence="7" id="KW-0175">Coiled coil</keyword>
<feature type="domain" description="PAC" evidence="11">
    <location>
        <begin position="317"/>
        <end position="369"/>
    </location>
</feature>
<dbReference type="InterPro" id="IPR048437">
    <property type="entry name" value="MASE11"/>
</dbReference>
<dbReference type="Gene3D" id="3.30.565.10">
    <property type="entry name" value="Histidine kinase-like ATPase, C-terminal domain"/>
    <property type="match status" value="1"/>
</dbReference>
<dbReference type="GO" id="GO:0004673">
    <property type="term" value="F:protein histidine kinase activity"/>
    <property type="evidence" value="ECO:0007669"/>
    <property type="project" value="UniProtKB-EC"/>
</dbReference>
<dbReference type="PANTHER" id="PTHR43304">
    <property type="entry name" value="PHYTOCHROME-LIKE PROTEIN CPH1"/>
    <property type="match status" value="1"/>
</dbReference>
<dbReference type="AlphaFoldDB" id="A0A1M6T7H1"/>
<dbReference type="InterPro" id="IPR001610">
    <property type="entry name" value="PAC"/>
</dbReference>
<evidence type="ECO:0000256" key="6">
    <source>
        <dbReference type="PROSITE-ProRule" id="PRU00169"/>
    </source>
</evidence>
<dbReference type="InterPro" id="IPR000700">
    <property type="entry name" value="PAS-assoc_C"/>
</dbReference>
<feature type="domain" description="PAC" evidence="11">
    <location>
        <begin position="448"/>
        <end position="498"/>
    </location>
</feature>
<dbReference type="Pfam" id="PF20969">
    <property type="entry name" value="MASE11"/>
    <property type="match status" value="1"/>
</dbReference>
<dbReference type="EC" id="2.7.13.3" evidence="2"/>
<dbReference type="STRING" id="1121393.SAMN02745216_03622"/>
<dbReference type="PROSITE" id="PS50113">
    <property type="entry name" value="PAC"/>
    <property type="match status" value="2"/>
</dbReference>
<dbReference type="CDD" id="cd00156">
    <property type="entry name" value="REC"/>
    <property type="match status" value="1"/>
</dbReference>
<dbReference type="InterPro" id="IPR036890">
    <property type="entry name" value="HATPase_C_sf"/>
</dbReference>
<dbReference type="PROSITE" id="PS50110">
    <property type="entry name" value="RESPONSE_REGULATORY"/>
    <property type="match status" value="1"/>
</dbReference>
<evidence type="ECO:0000259" key="11">
    <source>
        <dbReference type="PROSITE" id="PS50113"/>
    </source>
</evidence>
<reference evidence="13" key="1">
    <citation type="submission" date="2016-11" db="EMBL/GenBank/DDBJ databases">
        <authorList>
            <person name="Varghese N."/>
            <person name="Submissions S."/>
        </authorList>
    </citation>
    <scope>NUCLEOTIDE SEQUENCE [LARGE SCALE GENOMIC DNA]</scope>
    <source>
        <strain evidence="13">DSM 16219</strain>
    </source>
</reference>
<feature type="domain" description="PAS" evidence="10">
    <location>
        <begin position="370"/>
        <end position="444"/>
    </location>
</feature>
<name>A0A1M6T7H1_9BACT</name>
<keyword evidence="5" id="KW-0418">Kinase</keyword>
<proteinExistence type="predicted"/>
<keyword evidence="13" id="KW-1185">Reference proteome</keyword>
<evidence type="ECO:0000256" key="8">
    <source>
        <dbReference type="SAM" id="Phobius"/>
    </source>
</evidence>
<feature type="transmembrane region" description="Helical" evidence="8">
    <location>
        <begin position="46"/>
        <end position="69"/>
    </location>
</feature>
<keyword evidence="8" id="KW-0472">Membrane</keyword>
<dbReference type="Gene3D" id="3.30.450.20">
    <property type="entry name" value="PAS domain"/>
    <property type="match status" value="2"/>
</dbReference>
<evidence type="ECO:0000259" key="9">
    <source>
        <dbReference type="PROSITE" id="PS50110"/>
    </source>
</evidence>
<feature type="modified residue" description="4-aspartylphosphate" evidence="6">
    <location>
        <position position="813"/>
    </location>
</feature>
<organism evidence="12 13">
    <name type="scientific">Desulfatibacillum alkenivorans DSM 16219</name>
    <dbReference type="NCBI Taxonomy" id="1121393"/>
    <lineage>
        <taxon>Bacteria</taxon>
        <taxon>Pseudomonadati</taxon>
        <taxon>Thermodesulfobacteriota</taxon>
        <taxon>Desulfobacteria</taxon>
        <taxon>Desulfobacterales</taxon>
        <taxon>Desulfatibacillaceae</taxon>
        <taxon>Desulfatibacillum</taxon>
    </lineage>
</organism>
<evidence type="ECO:0000256" key="2">
    <source>
        <dbReference type="ARBA" id="ARBA00012438"/>
    </source>
</evidence>
<feature type="transmembrane region" description="Helical" evidence="8">
    <location>
        <begin position="75"/>
        <end position="95"/>
    </location>
</feature>
<keyword evidence="4" id="KW-0808">Transferase</keyword>
<keyword evidence="8" id="KW-1133">Transmembrane helix</keyword>
<keyword evidence="8" id="KW-0812">Transmembrane</keyword>
<dbReference type="InterPro" id="IPR001789">
    <property type="entry name" value="Sig_transdc_resp-reg_receiver"/>
</dbReference>
<dbReference type="NCBIfam" id="TIGR00229">
    <property type="entry name" value="sensory_box"/>
    <property type="match status" value="1"/>
</dbReference>
<dbReference type="Pfam" id="PF08447">
    <property type="entry name" value="PAS_3"/>
    <property type="match status" value="2"/>
</dbReference>
<dbReference type="SMART" id="SM00086">
    <property type="entry name" value="PAC"/>
    <property type="match status" value="2"/>
</dbReference>
<evidence type="ECO:0000256" key="5">
    <source>
        <dbReference type="ARBA" id="ARBA00022777"/>
    </source>
</evidence>
<dbReference type="SMART" id="SM00448">
    <property type="entry name" value="REC"/>
    <property type="match status" value="1"/>
</dbReference>
<keyword evidence="3 6" id="KW-0597">Phosphoprotein</keyword>
<evidence type="ECO:0000256" key="4">
    <source>
        <dbReference type="ARBA" id="ARBA00022679"/>
    </source>
</evidence>
<comment type="catalytic activity">
    <reaction evidence="1">
        <text>ATP + protein L-histidine = ADP + protein N-phospho-L-histidine.</text>
        <dbReference type="EC" id="2.7.13.3"/>
    </reaction>
</comment>
<sequence length="913" mass="101745">MFLFASKIKGFGLIDTLRKQLRDYFQSVFIPGTELEPAWLALREELLQLIVIGGAVLGALVLLPSAVLTVMEGEWGVAVLDFIFYEWILSLLLFRQYLSYKVRAYSMCLLVYLLGVMIFVQLGPLRPGLVYLFCFQVFATVLLGARAAVYAGLLNVLALTAIGVMLHLGMTDMAVPQDRPLFRWSVIGANFLLASTIVAAIIAAVGNGMNRALRMQKASAAIIKEKAEAQMRANQALEASEKQFAMALQGSLEGLWDWNLRTRSVAFSMDWKRMLGYSKFEIGNTMDEFLDRIHPEEQGRMIALFEGLKAEDGADSFERKCRMRLKNGEYNTFWVRGHVQRDDQGNMLRVLGSQTNLTQMNRAEAALKESEDNYRALVEQSLQGVAIFSLYPPEMIYVNPSLSRTLGYSPSELEKLTFDQLKQWVHPGDLHSLQSAVERLLARKPVPPLTEYRLKDRDGNLIWLEASSARIRYQGRDALLMTTLDVTQKKGAEQERANLEEKLRQFEKKQAFGEAAGGVVLDVSGYLGPIIERAESVEQSLPQGHPARRDLLAICNMARDAADLAIQVSEFHTQPKRESASVNVAEIVDEAVQAIRAEAQDDVIIKRLGSYRCGTVKGDQQSIRQMIYALCSRAWRSAAAEGGAVTLLLEEALIGQTDLPPDSLLNPGTYLRLYVSHAGKGKEPPIPLKVYNPLVFKDVPGMESHVDLLLIQSIVKRHQGEFQVSCNPNKGFNYYIVLPMEGAPEETRRVLDIGALPAGNERVLLVDDEKPILDMTRQTLERLGYQVTALASGSGAWEKFQESPGKFDIVITDYNMPGMTGDKLVRNLFGIRPQIPVIMCTGFSEKFSESLARELGIVEYVVKPVLMQEFAYTIRKVLDGPQDAPGSHQGGGYDRGMEKIVQGMVNGHSMAKI</sequence>
<gene>
    <name evidence="12" type="ORF">SAMN02745216_03622</name>
</gene>
<evidence type="ECO:0000256" key="3">
    <source>
        <dbReference type="ARBA" id="ARBA00022553"/>
    </source>
</evidence>
<dbReference type="SUPFAM" id="SSF55874">
    <property type="entry name" value="ATPase domain of HSP90 chaperone/DNA topoisomerase II/histidine kinase"/>
    <property type="match status" value="1"/>
</dbReference>